<evidence type="ECO:0000256" key="1">
    <source>
        <dbReference type="SAM" id="MobiDB-lite"/>
    </source>
</evidence>
<dbReference type="AlphaFoldDB" id="A0A9P8YFS1"/>
<dbReference type="EMBL" id="JAGTJQ010000002">
    <property type="protein sequence ID" value="KAH7037200.1"/>
    <property type="molecule type" value="Genomic_DNA"/>
</dbReference>
<accession>A0A9P8YFS1</accession>
<proteinExistence type="predicted"/>
<dbReference type="RefSeq" id="XP_046016321.1">
    <property type="nucleotide sequence ID" value="XM_046152637.1"/>
</dbReference>
<organism evidence="2 3">
    <name type="scientific">Microdochium trichocladiopsis</name>
    <dbReference type="NCBI Taxonomy" id="1682393"/>
    <lineage>
        <taxon>Eukaryota</taxon>
        <taxon>Fungi</taxon>
        <taxon>Dikarya</taxon>
        <taxon>Ascomycota</taxon>
        <taxon>Pezizomycotina</taxon>
        <taxon>Sordariomycetes</taxon>
        <taxon>Xylariomycetidae</taxon>
        <taxon>Xylariales</taxon>
        <taxon>Microdochiaceae</taxon>
        <taxon>Microdochium</taxon>
    </lineage>
</organism>
<dbReference type="GeneID" id="70182183"/>
<feature type="region of interest" description="Disordered" evidence="1">
    <location>
        <begin position="87"/>
        <end position="178"/>
    </location>
</feature>
<evidence type="ECO:0000313" key="2">
    <source>
        <dbReference type="EMBL" id="KAH7037200.1"/>
    </source>
</evidence>
<feature type="compositionally biased region" description="Polar residues" evidence="1">
    <location>
        <begin position="62"/>
        <end position="74"/>
    </location>
</feature>
<feature type="region of interest" description="Disordered" evidence="1">
    <location>
        <begin position="53"/>
        <end position="74"/>
    </location>
</feature>
<gene>
    <name evidence="2" type="ORF">B0I36DRAFT_313524</name>
</gene>
<keyword evidence="3" id="KW-1185">Reference proteome</keyword>
<reference evidence="2" key="1">
    <citation type="journal article" date="2021" name="Nat. Commun.">
        <title>Genetic determinants of endophytism in the Arabidopsis root mycobiome.</title>
        <authorList>
            <person name="Mesny F."/>
            <person name="Miyauchi S."/>
            <person name="Thiergart T."/>
            <person name="Pickel B."/>
            <person name="Atanasova L."/>
            <person name="Karlsson M."/>
            <person name="Huettel B."/>
            <person name="Barry K.W."/>
            <person name="Haridas S."/>
            <person name="Chen C."/>
            <person name="Bauer D."/>
            <person name="Andreopoulos W."/>
            <person name="Pangilinan J."/>
            <person name="LaButti K."/>
            <person name="Riley R."/>
            <person name="Lipzen A."/>
            <person name="Clum A."/>
            <person name="Drula E."/>
            <person name="Henrissat B."/>
            <person name="Kohler A."/>
            <person name="Grigoriev I.V."/>
            <person name="Martin F.M."/>
            <person name="Hacquard S."/>
        </authorList>
    </citation>
    <scope>NUCLEOTIDE SEQUENCE</scope>
    <source>
        <strain evidence="2">MPI-CAGE-CH-0230</strain>
    </source>
</reference>
<dbReference type="Proteomes" id="UP000756346">
    <property type="component" value="Unassembled WGS sequence"/>
</dbReference>
<name>A0A9P8YFS1_9PEZI</name>
<sequence>MRSLHELRAIKHCSRLSVPSSQDSSLMDERRTWLLLAAPSTIHIKSSAVVAASSRRGHTRGTAASLSDSGTTTLPVRPVLAASNKSSLPLPISAPPPLLHPHGPSRLRVGRARPDTRLPSLDERPCPPLGGDVQFQRKPPIHSPRHQPADGMPLFPQQPAGGGGSLAKLESRRSRYRV</sequence>
<feature type="compositionally biased region" description="Basic and acidic residues" evidence="1">
    <location>
        <begin position="112"/>
        <end position="125"/>
    </location>
</feature>
<protein>
    <submittedName>
        <fullName evidence="2">Uncharacterized protein</fullName>
    </submittedName>
</protein>
<feature type="compositionally biased region" description="Basic and acidic residues" evidence="1">
    <location>
        <begin position="169"/>
        <end position="178"/>
    </location>
</feature>
<evidence type="ECO:0000313" key="3">
    <source>
        <dbReference type="Proteomes" id="UP000756346"/>
    </source>
</evidence>
<comment type="caution">
    <text evidence="2">The sequence shown here is derived from an EMBL/GenBank/DDBJ whole genome shotgun (WGS) entry which is preliminary data.</text>
</comment>